<accession>A0A212JDT2</accession>
<dbReference type="PANTHER" id="PTHR37477:SF1">
    <property type="entry name" value="COBALT-PRECORRIN-5A HYDROLASE"/>
    <property type="match status" value="1"/>
</dbReference>
<evidence type="ECO:0000259" key="2">
    <source>
        <dbReference type="Pfam" id="PF11760"/>
    </source>
</evidence>
<feature type="domain" description="Cobalamin biosynthesis central region" evidence="3">
    <location>
        <begin position="138"/>
        <end position="230"/>
    </location>
</feature>
<evidence type="ECO:0000259" key="3">
    <source>
        <dbReference type="Pfam" id="PF11761"/>
    </source>
</evidence>
<dbReference type="PANTHER" id="PTHR37477">
    <property type="entry name" value="COBALT-PRECORRIN-5A HYDROLASE"/>
    <property type="match status" value="1"/>
</dbReference>
<dbReference type="SUPFAM" id="SSF159672">
    <property type="entry name" value="CbiG N-terminal domain-like"/>
    <property type="match status" value="1"/>
</dbReference>
<dbReference type="InterPro" id="IPR052553">
    <property type="entry name" value="CbiG_hydrolase"/>
</dbReference>
<dbReference type="InterPro" id="IPR021745">
    <property type="entry name" value="CbiG_mid"/>
</dbReference>
<proteinExistence type="predicted"/>
<name>A0A212JDT2_9DELT</name>
<evidence type="ECO:0000313" key="4">
    <source>
        <dbReference type="EMBL" id="SBV97613.1"/>
    </source>
</evidence>
<protein>
    <submittedName>
        <fullName evidence="4">CbiG family protein</fullName>
    </submittedName>
</protein>
<dbReference type="GO" id="GO:0009236">
    <property type="term" value="P:cobalamin biosynthetic process"/>
    <property type="evidence" value="ECO:0007669"/>
    <property type="project" value="InterPro"/>
</dbReference>
<dbReference type="Pfam" id="PF11760">
    <property type="entry name" value="CbiG_N"/>
    <property type="match status" value="1"/>
</dbReference>
<dbReference type="InterPro" id="IPR002750">
    <property type="entry name" value="CobE/GbiG_C"/>
</dbReference>
<dbReference type="EMBL" id="FLUQ01000001">
    <property type="protein sequence ID" value="SBV97613.1"/>
    <property type="molecule type" value="Genomic_DNA"/>
</dbReference>
<dbReference type="SUPFAM" id="SSF159664">
    <property type="entry name" value="CobE/GbiG C-terminal domain-like"/>
    <property type="match status" value="1"/>
</dbReference>
<dbReference type="AlphaFoldDB" id="A0A212JDT2"/>
<sequence length="370" mass="38281">MTKATAIYVLTQQGAMTASQLARAMEVDVYVPPAVEAACPVDGCIPYDSLRALIAKTFAAYRSHIFITAAGVAVRCIAPHLKDKSIDPAVVVLDQRGKNVISLLSGHLGGANSLARDVAGILGGQAVITTATDTENLPSLDILALEFNLAIANIRAVAKVNAALLAGTRVAVDDPRNHLQLKGSAWKDLFVFTGTEAYASLAPEEAANLVRVTVTPALVPLTDTDLVLHPKTLHIGIGCRRGAKAPEIAGLITAMLEQLELSPGSIADIASADVKQFEPGLLDAAAALGVPVRFFSVKELDAVPVTSVSPKAQEVFGVDGVCEPAALLAAGENAVLRLPKRAAKGVTIAIAEETVQNGDPGSSKDAPANA</sequence>
<organism evidence="4">
    <name type="scientific">uncultured delta proteobacterium</name>
    <dbReference type="NCBI Taxonomy" id="34034"/>
    <lineage>
        <taxon>Bacteria</taxon>
        <taxon>Deltaproteobacteria</taxon>
        <taxon>environmental samples</taxon>
    </lineage>
</organism>
<dbReference type="InterPro" id="IPR036518">
    <property type="entry name" value="CobE/GbiG_C_sf"/>
</dbReference>
<dbReference type="Gene3D" id="3.40.50.11220">
    <property type="match status" value="1"/>
</dbReference>
<dbReference type="InterPro" id="IPR038029">
    <property type="entry name" value="GbiG_N_sf"/>
</dbReference>
<reference evidence="4" key="1">
    <citation type="submission" date="2016-04" db="EMBL/GenBank/DDBJ databases">
        <authorList>
            <person name="Evans L.H."/>
            <person name="Alamgir A."/>
            <person name="Owens N."/>
            <person name="Weber N.D."/>
            <person name="Virtaneva K."/>
            <person name="Barbian K."/>
            <person name="Babar A."/>
            <person name="Rosenke K."/>
        </authorList>
    </citation>
    <scope>NUCLEOTIDE SEQUENCE</scope>
    <source>
        <strain evidence="4">86</strain>
    </source>
</reference>
<gene>
    <name evidence="4" type="ORF">KL86DPRO_11247</name>
</gene>
<feature type="domain" description="Cobalamin synthesis G N-terminal" evidence="2">
    <location>
        <begin position="53"/>
        <end position="133"/>
    </location>
</feature>
<dbReference type="Pfam" id="PF01890">
    <property type="entry name" value="CbiG_C"/>
    <property type="match status" value="1"/>
</dbReference>
<dbReference type="InterPro" id="IPR021744">
    <property type="entry name" value="CbiG_N"/>
</dbReference>
<evidence type="ECO:0000259" key="1">
    <source>
        <dbReference type="Pfam" id="PF01890"/>
    </source>
</evidence>
<dbReference type="Gene3D" id="3.30.420.180">
    <property type="entry name" value="CobE/GbiG C-terminal domain"/>
    <property type="match status" value="1"/>
</dbReference>
<feature type="domain" description="CobE/GbiG C-terminal" evidence="1">
    <location>
        <begin position="233"/>
        <end position="351"/>
    </location>
</feature>
<dbReference type="Pfam" id="PF11761">
    <property type="entry name" value="CbiG_mid"/>
    <property type="match status" value="1"/>
</dbReference>